<feature type="transmembrane region" description="Helical" evidence="12">
    <location>
        <begin position="212"/>
        <end position="236"/>
    </location>
</feature>
<dbReference type="InterPro" id="IPR018108">
    <property type="entry name" value="MCP_transmembrane"/>
</dbReference>
<reference evidence="13" key="1">
    <citation type="submission" date="2020-05" db="EMBL/GenBank/DDBJ databases">
        <title>Phylogenomic resolution of chytrid fungi.</title>
        <authorList>
            <person name="Stajich J.E."/>
            <person name="Amses K."/>
            <person name="Simmons R."/>
            <person name="Seto K."/>
            <person name="Myers J."/>
            <person name="Bonds A."/>
            <person name="Quandt C.A."/>
            <person name="Barry K."/>
            <person name="Liu P."/>
            <person name="Grigoriev I."/>
            <person name="Longcore J.E."/>
            <person name="James T.Y."/>
        </authorList>
    </citation>
    <scope>NUCLEOTIDE SEQUENCE</scope>
    <source>
        <strain evidence="13">JEL0476</strain>
    </source>
</reference>
<feature type="repeat" description="Solcar" evidence="10">
    <location>
        <begin position="102"/>
        <end position="243"/>
    </location>
</feature>
<evidence type="ECO:0000256" key="1">
    <source>
        <dbReference type="ARBA" id="ARBA00004448"/>
    </source>
</evidence>
<comment type="subcellular location">
    <subcellularLocation>
        <location evidence="1">Mitochondrion inner membrane</location>
        <topology evidence="1">Multi-pass membrane protein</topology>
    </subcellularLocation>
</comment>
<comment type="caution">
    <text evidence="13">The sequence shown here is derived from an EMBL/GenBank/DDBJ whole genome shotgun (WGS) entry which is preliminary data.</text>
</comment>
<evidence type="ECO:0000256" key="10">
    <source>
        <dbReference type="PROSITE-ProRule" id="PRU00282"/>
    </source>
</evidence>
<dbReference type="SUPFAM" id="SSF103506">
    <property type="entry name" value="Mitochondrial carrier"/>
    <property type="match status" value="1"/>
</dbReference>
<keyword evidence="7 12" id="KW-1133">Transmembrane helix</keyword>
<evidence type="ECO:0000256" key="9">
    <source>
        <dbReference type="ARBA" id="ARBA00023136"/>
    </source>
</evidence>
<keyword evidence="3 11" id="KW-0813">Transport</keyword>
<evidence type="ECO:0000256" key="3">
    <source>
        <dbReference type="ARBA" id="ARBA00022448"/>
    </source>
</evidence>
<organism evidence="13 14">
    <name type="scientific">Clydaea vesicula</name>
    <dbReference type="NCBI Taxonomy" id="447962"/>
    <lineage>
        <taxon>Eukaryota</taxon>
        <taxon>Fungi</taxon>
        <taxon>Fungi incertae sedis</taxon>
        <taxon>Chytridiomycota</taxon>
        <taxon>Chytridiomycota incertae sedis</taxon>
        <taxon>Chytridiomycetes</taxon>
        <taxon>Lobulomycetales</taxon>
        <taxon>Lobulomycetaceae</taxon>
        <taxon>Clydaea</taxon>
    </lineage>
</organism>
<dbReference type="EMBL" id="JADGJW010000391">
    <property type="protein sequence ID" value="KAJ3218208.1"/>
    <property type="molecule type" value="Genomic_DNA"/>
</dbReference>
<keyword evidence="4 10" id="KW-0812">Transmembrane</keyword>
<feature type="repeat" description="Solcar" evidence="10">
    <location>
        <begin position="2"/>
        <end position="92"/>
    </location>
</feature>
<evidence type="ECO:0000256" key="11">
    <source>
        <dbReference type="RuleBase" id="RU000488"/>
    </source>
</evidence>
<keyword evidence="14" id="KW-1185">Reference proteome</keyword>
<protein>
    <submittedName>
        <fullName evidence="13">Uncharacterized protein</fullName>
    </submittedName>
</protein>
<name>A0AAD5XV43_9FUNG</name>
<dbReference type="Proteomes" id="UP001211065">
    <property type="component" value="Unassembled WGS sequence"/>
</dbReference>
<feature type="transmembrane region" description="Helical" evidence="12">
    <location>
        <begin position="61"/>
        <end position="85"/>
    </location>
</feature>
<proteinExistence type="inferred from homology"/>
<comment type="similarity">
    <text evidence="2 11">Belongs to the mitochondrial carrier (TC 2.A.29) family.</text>
</comment>
<evidence type="ECO:0000256" key="5">
    <source>
        <dbReference type="ARBA" id="ARBA00022737"/>
    </source>
</evidence>
<evidence type="ECO:0000313" key="13">
    <source>
        <dbReference type="EMBL" id="KAJ3218208.1"/>
    </source>
</evidence>
<feature type="transmembrane region" description="Helical" evidence="12">
    <location>
        <begin position="256"/>
        <end position="279"/>
    </location>
</feature>
<evidence type="ECO:0000256" key="8">
    <source>
        <dbReference type="ARBA" id="ARBA00023128"/>
    </source>
</evidence>
<gene>
    <name evidence="13" type="ORF">HK099_005167</name>
</gene>
<evidence type="ECO:0000313" key="14">
    <source>
        <dbReference type="Proteomes" id="UP001211065"/>
    </source>
</evidence>
<evidence type="ECO:0000256" key="2">
    <source>
        <dbReference type="ARBA" id="ARBA00006375"/>
    </source>
</evidence>
<dbReference type="PROSITE" id="PS50920">
    <property type="entry name" value="SOLCAR"/>
    <property type="match status" value="3"/>
</dbReference>
<sequence>MNNNLINILSSSFSAIVARLATHPLDSLKVRLQLERVNFIQDEESLSTFQKLKKIISEEGFLCLYEGLTVALIFSVPALTVYLFSYDFFKNYLIFQFDSNDGSCLIQLTSGALAECVSEILWCPMELIKTKLQSQKVLFRTDASIDPAEENVVVFEGNESRSLLQDGEIADYSTIANEDIINANSKDKDVHFYCNNLSTAEVIKLTYEEEGILGFFNGFFIGIMVYVPHSMIYFLMYEFLKAYAVFYGFGSSKETLPMVIYFFASAISAIFASMFSNIFDVVKTSIQSGSEDCLLVREGRTVLERNSSLTVMKKMFRIGGFKSFTRGMMARCLYMVPNVFVSFTVYESLKQYLHSI</sequence>
<keyword evidence="9 10" id="KW-0472">Membrane</keyword>
<feature type="repeat" description="Solcar" evidence="10">
    <location>
        <begin position="256"/>
        <end position="352"/>
    </location>
</feature>
<dbReference type="PANTHER" id="PTHR45760:SF2">
    <property type="entry name" value="FI19922P1-RELATED"/>
    <property type="match status" value="1"/>
</dbReference>
<accession>A0AAD5XV43</accession>
<evidence type="ECO:0000256" key="4">
    <source>
        <dbReference type="ARBA" id="ARBA00022692"/>
    </source>
</evidence>
<evidence type="ECO:0000256" key="12">
    <source>
        <dbReference type="SAM" id="Phobius"/>
    </source>
</evidence>
<dbReference type="InterPro" id="IPR023395">
    <property type="entry name" value="MCP_dom_sf"/>
</dbReference>
<keyword evidence="8" id="KW-0496">Mitochondrion</keyword>
<dbReference type="AlphaFoldDB" id="A0AAD5XV43"/>
<dbReference type="GO" id="GO:1990542">
    <property type="term" value="P:mitochondrial transmembrane transport"/>
    <property type="evidence" value="ECO:0007669"/>
    <property type="project" value="InterPro"/>
</dbReference>
<dbReference type="PANTHER" id="PTHR45760">
    <property type="entry name" value="FI19922P1-RELATED"/>
    <property type="match status" value="1"/>
</dbReference>
<dbReference type="Pfam" id="PF00153">
    <property type="entry name" value="Mito_carr"/>
    <property type="match status" value="4"/>
</dbReference>
<dbReference type="GO" id="GO:0005743">
    <property type="term" value="C:mitochondrial inner membrane"/>
    <property type="evidence" value="ECO:0007669"/>
    <property type="project" value="UniProtKB-SubCell"/>
</dbReference>
<dbReference type="Gene3D" id="1.50.40.10">
    <property type="entry name" value="Mitochondrial carrier domain"/>
    <property type="match status" value="1"/>
</dbReference>
<keyword evidence="5" id="KW-0677">Repeat</keyword>
<keyword evidence="6" id="KW-0999">Mitochondrion inner membrane</keyword>
<dbReference type="InterPro" id="IPR045315">
    <property type="entry name" value="Mtm1-like"/>
</dbReference>
<evidence type="ECO:0000256" key="7">
    <source>
        <dbReference type="ARBA" id="ARBA00022989"/>
    </source>
</evidence>
<evidence type="ECO:0000256" key="6">
    <source>
        <dbReference type="ARBA" id="ARBA00022792"/>
    </source>
</evidence>